<dbReference type="InterPro" id="IPR044791">
    <property type="entry name" value="Beta-glucanase/XTH"/>
</dbReference>
<keyword evidence="3" id="KW-0732">Signal</keyword>
<evidence type="ECO:0000256" key="2">
    <source>
        <dbReference type="ARBA" id="ARBA00023295"/>
    </source>
</evidence>
<dbReference type="EMBL" id="JANBPT010000176">
    <property type="protein sequence ID" value="KAJ1926314.1"/>
    <property type="molecule type" value="Genomic_DNA"/>
</dbReference>
<gene>
    <name evidence="5" type="primary">CRR1_3</name>
    <name evidence="5" type="ORF">IWQ60_003902</name>
</gene>
<dbReference type="GO" id="GO:0004553">
    <property type="term" value="F:hydrolase activity, hydrolyzing O-glycosyl compounds"/>
    <property type="evidence" value="ECO:0007669"/>
    <property type="project" value="InterPro"/>
</dbReference>
<evidence type="ECO:0000259" key="4">
    <source>
        <dbReference type="PROSITE" id="PS51762"/>
    </source>
</evidence>
<feature type="chain" id="PRO_5040994987" evidence="3">
    <location>
        <begin position="26"/>
        <end position="290"/>
    </location>
</feature>
<dbReference type="InterPro" id="IPR000757">
    <property type="entry name" value="Beta-glucanase-like"/>
</dbReference>
<accession>A0A9W8DZU2</accession>
<dbReference type="Proteomes" id="UP001150569">
    <property type="component" value="Unassembled WGS sequence"/>
</dbReference>
<organism evidence="5 6">
    <name type="scientific">Tieghemiomyces parasiticus</name>
    <dbReference type="NCBI Taxonomy" id="78921"/>
    <lineage>
        <taxon>Eukaryota</taxon>
        <taxon>Fungi</taxon>
        <taxon>Fungi incertae sedis</taxon>
        <taxon>Zoopagomycota</taxon>
        <taxon>Kickxellomycotina</taxon>
        <taxon>Dimargaritomycetes</taxon>
        <taxon>Dimargaritales</taxon>
        <taxon>Dimargaritaceae</taxon>
        <taxon>Tieghemiomyces</taxon>
    </lineage>
</organism>
<dbReference type="Pfam" id="PF00722">
    <property type="entry name" value="Glyco_hydro_16"/>
    <property type="match status" value="1"/>
</dbReference>
<evidence type="ECO:0000256" key="3">
    <source>
        <dbReference type="SAM" id="SignalP"/>
    </source>
</evidence>
<feature type="signal peptide" evidence="3">
    <location>
        <begin position="1"/>
        <end position="25"/>
    </location>
</feature>
<sequence length="290" mass="32273">MRQRFSLTALSLVLVTSLHPNSAAADDAGQVPVPTPRNIPPPTVFRTKPIYYNMASATLQDLENDFTIECKNQTSISNGTIKLGATQYCWFPGLIYKHNDIWYGRTNVTMRMTANSGLATAFARGNEKGDEIDYEWVGKNTTTVQSTFFNMGIHPPERKHSVFSPASPDKPDLSKTFHTYTIDYKMDIIEWYINGKRVDAWANDGKPGRYPTNARELKINVWNAGSLYPRWAGKTDWTKKPLGEAEISALSFEPYIYEGQNTAPVPSSAPVPKILPAVTSYVSPSAPTNA</sequence>
<dbReference type="PANTHER" id="PTHR31062">
    <property type="entry name" value="XYLOGLUCAN ENDOTRANSGLUCOSYLASE/HYDROLASE PROTEIN 8-RELATED"/>
    <property type="match status" value="1"/>
</dbReference>
<reference evidence="5" key="1">
    <citation type="submission" date="2022-07" db="EMBL/GenBank/DDBJ databases">
        <title>Phylogenomic reconstructions and comparative analyses of Kickxellomycotina fungi.</title>
        <authorList>
            <person name="Reynolds N.K."/>
            <person name="Stajich J.E."/>
            <person name="Barry K."/>
            <person name="Grigoriev I.V."/>
            <person name="Crous P."/>
            <person name="Smith M.E."/>
        </authorList>
    </citation>
    <scope>NUCLEOTIDE SEQUENCE</scope>
    <source>
        <strain evidence="5">RSA 861</strain>
    </source>
</reference>
<name>A0A9W8DZU2_9FUNG</name>
<keyword evidence="2" id="KW-0326">Glycosidase</keyword>
<dbReference type="PROSITE" id="PS51762">
    <property type="entry name" value="GH16_2"/>
    <property type="match status" value="1"/>
</dbReference>
<feature type="domain" description="GH16" evidence="4">
    <location>
        <begin position="26"/>
        <end position="246"/>
    </location>
</feature>
<dbReference type="InterPro" id="IPR013320">
    <property type="entry name" value="ConA-like_dom_sf"/>
</dbReference>
<comment type="caution">
    <text evidence="5">The sequence shown here is derived from an EMBL/GenBank/DDBJ whole genome shotgun (WGS) entry which is preliminary data.</text>
</comment>
<dbReference type="AlphaFoldDB" id="A0A9W8DZU2"/>
<evidence type="ECO:0000313" key="5">
    <source>
        <dbReference type="EMBL" id="KAJ1926314.1"/>
    </source>
</evidence>
<dbReference type="Gene3D" id="2.60.120.200">
    <property type="match status" value="1"/>
</dbReference>
<keyword evidence="1" id="KW-0378">Hydrolase</keyword>
<dbReference type="GO" id="GO:0005975">
    <property type="term" value="P:carbohydrate metabolic process"/>
    <property type="evidence" value="ECO:0007669"/>
    <property type="project" value="InterPro"/>
</dbReference>
<dbReference type="OrthoDB" id="4781at2759"/>
<keyword evidence="6" id="KW-1185">Reference proteome</keyword>
<evidence type="ECO:0000256" key="1">
    <source>
        <dbReference type="ARBA" id="ARBA00022801"/>
    </source>
</evidence>
<proteinExistence type="predicted"/>
<protein>
    <submittedName>
        <fullName evidence="5">CRH- protein</fullName>
    </submittedName>
</protein>
<dbReference type="SUPFAM" id="SSF49899">
    <property type="entry name" value="Concanavalin A-like lectins/glucanases"/>
    <property type="match status" value="1"/>
</dbReference>
<evidence type="ECO:0000313" key="6">
    <source>
        <dbReference type="Proteomes" id="UP001150569"/>
    </source>
</evidence>